<dbReference type="RefSeq" id="WP_007317837.1">
    <property type="nucleotide sequence ID" value="NZ_BAEH01000055.1"/>
</dbReference>
<dbReference type="eggNOG" id="COG2050">
    <property type="taxonomic scope" value="Bacteria"/>
</dbReference>
<feature type="domain" description="Thioesterase" evidence="1">
    <location>
        <begin position="79"/>
        <end position="149"/>
    </location>
</feature>
<dbReference type="InterPro" id="IPR006683">
    <property type="entry name" value="Thioestr_dom"/>
</dbReference>
<dbReference type="CDD" id="cd03443">
    <property type="entry name" value="PaaI_thioesterase"/>
    <property type="match status" value="1"/>
</dbReference>
<keyword evidence="3" id="KW-1185">Reference proteome</keyword>
<dbReference type="Proteomes" id="UP000035034">
    <property type="component" value="Unassembled WGS sequence"/>
</dbReference>
<reference evidence="2 3" key="1">
    <citation type="submission" date="2011-12" db="EMBL/GenBank/DDBJ databases">
        <title>Whole genome shotgun sequence of Gordonia effusa NBRC 100432.</title>
        <authorList>
            <person name="Yoshida I."/>
            <person name="Takarada H."/>
            <person name="Hosoyama A."/>
            <person name="Tsuchikane K."/>
            <person name="Katsumata H."/>
            <person name="Yamazaki S."/>
            <person name="Fujita N."/>
        </authorList>
    </citation>
    <scope>NUCLEOTIDE SEQUENCE [LARGE SCALE GENOMIC DNA]</scope>
    <source>
        <strain evidence="2 3">NBRC 100432</strain>
    </source>
</reference>
<dbReference type="Gene3D" id="3.10.129.10">
    <property type="entry name" value="Hotdog Thioesterase"/>
    <property type="match status" value="1"/>
</dbReference>
<protein>
    <recommendedName>
        <fullName evidence="1">Thioesterase domain-containing protein</fullName>
    </recommendedName>
</protein>
<evidence type="ECO:0000259" key="1">
    <source>
        <dbReference type="Pfam" id="PF03061"/>
    </source>
</evidence>
<dbReference type="PANTHER" id="PTHR47260">
    <property type="entry name" value="UPF0644 PROTEIN PB2B4.06"/>
    <property type="match status" value="1"/>
</dbReference>
<proteinExistence type="predicted"/>
<dbReference type="STRING" id="1077974.GOEFS_055_00130"/>
<organism evidence="2 3">
    <name type="scientific">Gordonia effusa NBRC 100432</name>
    <dbReference type="NCBI Taxonomy" id="1077974"/>
    <lineage>
        <taxon>Bacteria</taxon>
        <taxon>Bacillati</taxon>
        <taxon>Actinomycetota</taxon>
        <taxon>Actinomycetes</taxon>
        <taxon>Mycobacteriales</taxon>
        <taxon>Gordoniaceae</taxon>
        <taxon>Gordonia</taxon>
    </lineage>
</organism>
<dbReference type="Pfam" id="PF03061">
    <property type="entry name" value="4HBT"/>
    <property type="match status" value="1"/>
</dbReference>
<gene>
    <name evidence="2" type="ORF">GOEFS_055_00130</name>
</gene>
<dbReference type="EMBL" id="BAEH01000055">
    <property type="protein sequence ID" value="GAB18500.1"/>
    <property type="molecule type" value="Genomic_DNA"/>
</dbReference>
<dbReference type="PANTHER" id="PTHR47260:SF1">
    <property type="entry name" value="UPF0644 PROTEIN PB2B4.06"/>
    <property type="match status" value="1"/>
</dbReference>
<accession>H0R099</accession>
<evidence type="ECO:0000313" key="2">
    <source>
        <dbReference type="EMBL" id="GAB18500.1"/>
    </source>
</evidence>
<evidence type="ECO:0000313" key="3">
    <source>
        <dbReference type="Proteomes" id="UP000035034"/>
    </source>
</evidence>
<sequence>MRIGYLGVSSAFVVPEDSEVLTRHPKARRAGELIDLHHTMCHGCGDDAIEGLRIKVYAAEGFTVRAKMDVQRRMEGGPGTIHGGVLSAAFDEVMGHLPLLIGPGAVTAHLEIDFSAPIPLGSTLYFEGRILAKQRRKIYTEVVAHLQDPAVNTEPPVVATGRALFIQVNGAAHYGKYVANSQVAEHYSKITPTGDGQ</sequence>
<dbReference type="AlphaFoldDB" id="H0R099"/>
<comment type="caution">
    <text evidence="2">The sequence shown here is derived from an EMBL/GenBank/DDBJ whole genome shotgun (WGS) entry which is preliminary data.</text>
</comment>
<dbReference type="OrthoDB" id="5505920at2"/>
<dbReference type="InterPro" id="IPR052061">
    <property type="entry name" value="PTE-AB_protein"/>
</dbReference>
<dbReference type="SUPFAM" id="SSF54637">
    <property type="entry name" value="Thioesterase/thiol ester dehydrase-isomerase"/>
    <property type="match status" value="1"/>
</dbReference>
<dbReference type="InterPro" id="IPR029069">
    <property type="entry name" value="HotDog_dom_sf"/>
</dbReference>
<name>H0R099_9ACTN</name>